<dbReference type="SMART" id="SM00297">
    <property type="entry name" value="BROMO"/>
    <property type="match status" value="1"/>
</dbReference>
<dbReference type="Gene3D" id="1.20.920.10">
    <property type="entry name" value="Bromodomain-like"/>
    <property type="match status" value="1"/>
</dbReference>
<comment type="caution">
    <text evidence="3">The sequence shown here is derived from an EMBL/GenBank/DDBJ whole genome shotgun (WGS) entry which is preliminary data.</text>
</comment>
<evidence type="ECO:0000256" key="1">
    <source>
        <dbReference type="ARBA" id="ARBA00023117"/>
    </source>
</evidence>
<dbReference type="PANTHER" id="PTHR47092:SF1">
    <property type="entry name" value="CHROMATIN REMODELING REGULATOR CECR2"/>
    <property type="match status" value="1"/>
</dbReference>
<evidence type="ECO:0000313" key="4">
    <source>
        <dbReference type="Proteomes" id="UP001152795"/>
    </source>
</evidence>
<proteinExistence type="predicted"/>
<dbReference type="OrthoDB" id="21449at2759"/>
<evidence type="ECO:0000313" key="3">
    <source>
        <dbReference type="EMBL" id="CAB4037240.1"/>
    </source>
</evidence>
<feature type="region of interest" description="Disordered" evidence="2">
    <location>
        <begin position="498"/>
        <end position="542"/>
    </location>
</feature>
<gene>
    <name evidence="3" type="ORF">PACLA_8A088843</name>
</gene>
<dbReference type="AlphaFoldDB" id="A0A6S7K5Y6"/>
<dbReference type="PRINTS" id="PR00503">
    <property type="entry name" value="BROMODOMAIN"/>
</dbReference>
<evidence type="ECO:0000256" key="2">
    <source>
        <dbReference type="SAM" id="MobiDB-lite"/>
    </source>
</evidence>
<sequence length="629" mass="70767">MDLSTVEKKIDSKEYKGLKEFISDVKLMFKNCLEYNGETSSYTQMARTLENVFERQMKKHFPDDDNQSSDDDFEEELTESELRKLNKKKTNDGMEDLVKAADIHRSNQTMFDPRLKNPALFAQHFGMNPMANDVSRIMQDPMAFQRMPYMRQPFYPPQMYPGHPAFARFNMNDFPRGAAPMFSPMMGLRHPAMRMNPQSTAQFPNQNVPPGMVRNVAPVATKGEPSTSMWTNNRMQDNRGMGHPYPPQPLPSANTPWQSTGGVLPDGRQMLAGWRPPTAMANGVTSATPGTSLEADQIDSNNYRTHELPNERKGIEDTDKDSSKSGVGEHKGTGLIKTPGNPPSEDDLRFPFIMKQGRQQNEPNPYPSIQTHNPAMTKLHNPSVLEGVGSPVGIESQRVKTPPVTIESGEGKVFVNLTSKVNQPRVGEKRSNPYSVSSLMANDEQRTKRSEHEQLKFSALLQEMSQGRRPEHLVNLQTTDASAQFMDLNNTRNQLSSSLIRQSQTERGAGLGTPGASQAQSMGASYPKPAQGIQSPLNCPTGISSLMNMRSPGNMLNQERTGFNPRTMYPGYPSHGEFQRQQMMLLQQQQQQRQMMQRENYHMAGSMMANGIPRNMPPEYAYYTQRPMF</sequence>
<dbReference type="EMBL" id="CACRXK020022874">
    <property type="protein sequence ID" value="CAB4037240.1"/>
    <property type="molecule type" value="Genomic_DNA"/>
</dbReference>
<accession>A0A6S7K5Y6</accession>
<dbReference type="Proteomes" id="UP001152795">
    <property type="component" value="Unassembled WGS sequence"/>
</dbReference>
<dbReference type="PANTHER" id="PTHR47092">
    <property type="entry name" value="CAT EYE SYNDROME CRITICAL REGION PROTEIN 2"/>
    <property type="match status" value="1"/>
</dbReference>
<feature type="region of interest" description="Disordered" evidence="2">
    <location>
        <begin position="60"/>
        <end position="79"/>
    </location>
</feature>
<dbReference type="SUPFAM" id="SSF47370">
    <property type="entry name" value="Bromodomain"/>
    <property type="match status" value="1"/>
</dbReference>
<feature type="compositionally biased region" description="Basic and acidic residues" evidence="2">
    <location>
        <begin position="304"/>
        <end position="332"/>
    </location>
</feature>
<dbReference type="Pfam" id="PF00439">
    <property type="entry name" value="Bromodomain"/>
    <property type="match status" value="1"/>
</dbReference>
<name>A0A6S7K5Y6_PARCT</name>
<feature type="compositionally biased region" description="Polar residues" evidence="2">
    <location>
        <begin position="532"/>
        <end position="542"/>
    </location>
</feature>
<dbReference type="PROSITE" id="PS50014">
    <property type="entry name" value="BROMODOMAIN_2"/>
    <property type="match status" value="1"/>
</dbReference>
<reference evidence="3" key="1">
    <citation type="submission" date="2020-04" db="EMBL/GenBank/DDBJ databases">
        <authorList>
            <person name="Alioto T."/>
            <person name="Alioto T."/>
            <person name="Gomez Garrido J."/>
        </authorList>
    </citation>
    <scope>NUCLEOTIDE SEQUENCE</scope>
    <source>
        <strain evidence="3">A484AB</strain>
    </source>
</reference>
<dbReference type="GO" id="GO:0006338">
    <property type="term" value="P:chromatin remodeling"/>
    <property type="evidence" value="ECO:0007669"/>
    <property type="project" value="InterPro"/>
</dbReference>
<feature type="non-terminal residue" evidence="3">
    <location>
        <position position="629"/>
    </location>
</feature>
<dbReference type="InterPro" id="IPR001487">
    <property type="entry name" value="Bromodomain"/>
</dbReference>
<dbReference type="InterPro" id="IPR029614">
    <property type="entry name" value="CECR2"/>
</dbReference>
<dbReference type="GO" id="GO:0090537">
    <property type="term" value="C:CERF complex"/>
    <property type="evidence" value="ECO:0007669"/>
    <property type="project" value="InterPro"/>
</dbReference>
<feature type="compositionally biased region" description="Acidic residues" evidence="2">
    <location>
        <begin position="64"/>
        <end position="79"/>
    </location>
</feature>
<organism evidence="3 4">
    <name type="scientific">Paramuricea clavata</name>
    <name type="common">Red gorgonian</name>
    <name type="synonym">Violescent sea-whip</name>
    <dbReference type="NCBI Taxonomy" id="317549"/>
    <lineage>
        <taxon>Eukaryota</taxon>
        <taxon>Metazoa</taxon>
        <taxon>Cnidaria</taxon>
        <taxon>Anthozoa</taxon>
        <taxon>Octocorallia</taxon>
        <taxon>Malacalcyonacea</taxon>
        <taxon>Plexauridae</taxon>
        <taxon>Paramuricea</taxon>
    </lineage>
</organism>
<protein>
    <submittedName>
        <fullName evidence="3">Cat eye syndrome critical region 2 isoform X1</fullName>
    </submittedName>
</protein>
<feature type="region of interest" description="Disordered" evidence="2">
    <location>
        <begin position="287"/>
        <end position="348"/>
    </location>
</feature>
<keyword evidence="4" id="KW-1185">Reference proteome</keyword>
<dbReference type="InterPro" id="IPR036427">
    <property type="entry name" value="Bromodomain-like_sf"/>
</dbReference>
<keyword evidence="1" id="KW-0103">Bromodomain</keyword>